<keyword evidence="1" id="KW-1133">Transmembrane helix</keyword>
<sequence length="33" mass="3925">MFRVKNSLFCVTVKLFLTSVLEIWHWTHGQSES</sequence>
<dbReference type="AlphaFoldDB" id="A0A0E9UMT1"/>
<reference evidence="2" key="1">
    <citation type="submission" date="2014-11" db="EMBL/GenBank/DDBJ databases">
        <authorList>
            <person name="Amaro Gonzalez C."/>
        </authorList>
    </citation>
    <scope>NUCLEOTIDE SEQUENCE</scope>
</reference>
<evidence type="ECO:0000256" key="1">
    <source>
        <dbReference type="SAM" id="Phobius"/>
    </source>
</evidence>
<proteinExistence type="predicted"/>
<protein>
    <submittedName>
        <fullName evidence="2">Uncharacterized protein</fullName>
    </submittedName>
</protein>
<accession>A0A0E9UMT1</accession>
<evidence type="ECO:0000313" key="2">
    <source>
        <dbReference type="EMBL" id="JAH67107.1"/>
    </source>
</evidence>
<keyword evidence="1" id="KW-0472">Membrane</keyword>
<name>A0A0E9UMT1_ANGAN</name>
<keyword evidence="1" id="KW-0812">Transmembrane</keyword>
<dbReference type="EMBL" id="GBXM01041470">
    <property type="protein sequence ID" value="JAH67107.1"/>
    <property type="molecule type" value="Transcribed_RNA"/>
</dbReference>
<organism evidence="2">
    <name type="scientific">Anguilla anguilla</name>
    <name type="common">European freshwater eel</name>
    <name type="synonym">Muraena anguilla</name>
    <dbReference type="NCBI Taxonomy" id="7936"/>
    <lineage>
        <taxon>Eukaryota</taxon>
        <taxon>Metazoa</taxon>
        <taxon>Chordata</taxon>
        <taxon>Craniata</taxon>
        <taxon>Vertebrata</taxon>
        <taxon>Euteleostomi</taxon>
        <taxon>Actinopterygii</taxon>
        <taxon>Neopterygii</taxon>
        <taxon>Teleostei</taxon>
        <taxon>Anguilliformes</taxon>
        <taxon>Anguillidae</taxon>
        <taxon>Anguilla</taxon>
    </lineage>
</organism>
<reference evidence="2" key="2">
    <citation type="journal article" date="2015" name="Fish Shellfish Immunol.">
        <title>Early steps in the European eel (Anguilla anguilla)-Vibrio vulnificus interaction in the gills: Role of the RtxA13 toxin.</title>
        <authorList>
            <person name="Callol A."/>
            <person name="Pajuelo D."/>
            <person name="Ebbesson L."/>
            <person name="Teles M."/>
            <person name="MacKenzie S."/>
            <person name="Amaro C."/>
        </authorList>
    </citation>
    <scope>NUCLEOTIDE SEQUENCE</scope>
</reference>
<feature type="transmembrane region" description="Helical" evidence="1">
    <location>
        <begin position="7"/>
        <end position="27"/>
    </location>
</feature>